<gene>
    <name evidence="2" type="ORF">A5880_001501</name>
    <name evidence="1" type="ORF">A5880_001582</name>
</gene>
<keyword evidence="3" id="KW-1185">Reference proteome</keyword>
<dbReference type="STRING" id="1834181.A5880_001501"/>
<dbReference type="EMBL" id="NGLE02000001">
    <property type="protein sequence ID" value="MEI5994024.1"/>
    <property type="molecule type" value="Genomic_DNA"/>
</dbReference>
<dbReference type="Proteomes" id="UP000195139">
    <property type="component" value="Unassembled WGS sequence"/>
</dbReference>
<comment type="caution">
    <text evidence="2">The sequence shown here is derived from an EMBL/GenBank/DDBJ whole genome shotgun (WGS) entry which is preliminary data.</text>
</comment>
<dbReference type="AlphaFoldDB" id="A0A242CE64"/>
<proteinExistence type="predicted"/>
<evidence type="ECO:0000313" key="2">
    <source>
        <dbReference type="EMBL" id="OTO08501.1"/>
    </source>
</evidence>
<dbReference type="OrthoDB" id="2175428at2"/>
<reference evidence="1 3" key="2">
    <citation type="submission" date="2018-07" db="EMBL/GenBank/DDBJ databases">
        <title>The Genome Sequence of Enterococcus sp. DIV0659b.</title>
        <authorList>
            <consortium name="The Broad Institute Genomics Platform"/>
            <consortium name="The Broad Institute Genomic Center for Infectious Diseases"/>
            <person name="Earl A."/>
            <person name="Manson A."/>
            <person name="Schwartman J."/>
            <person name="Gilmore M."/>
            <person name="Abouelleil A."/>
            <person name="Cao P."/>
            <person name="Chapman S."/>
            <person name="Cusick C."/>
            <person name="Shea T."/>
            <person name="Young S."/>
            <person name="Neafsey D."/>
            <person name="Nusbaum C."/>
            <person name="Birren B."/>
        </authorList>
    </citation>
    <scope>NUCLEOTIDE SEQUENCE [LARGE SCALE GENOMIC DNA]</scope>
    <source>
        <strain evidence="1 3">4G2_DIV0659</strain>
    </source>
</reference>
<evidence type="ECO:0000313" key="3">
    <source>
        <dbReference type="Proteomes" id="UP000195139"/>
    </source>
</evidence>
<organism evidence="2">
    <name type="scientific">Candidatus Enterococcus mansonii</name>
    <dbReference type="NCBI Taxonomy" id="1834181"/>
    <lineage>
        <taxon>Bacteria</taxon>
        <taxon>Bacillati</taxon>
        <taxon>Bacillota</taxon>
        <taxon>Bacilli</taxon>
        <taxon>Lactobacillales</taxon>
        <taxon>Enterococcaceae</taxon>
        <taxon>Enterococcus</taxon>
    </lineage>
</organism>
<dbReference type="EMBL" id="NGLE01000002">
    <property type="protein sequence ID" value="OTO08501.1"/>
    <property type="molecule type" value="Genomic_DNA"/>
</dbReference>
<sequence length="360" mass="41006">MTILNRKYIQFNDLVIDNYEMLQSADLSGGFKTGTTEYSFGHGSYANFKAKQQFSMEQSLSMTLKLDTRKLSCDQKKFYKDYVYMNLVKAGKLWAIEGEQLLWTNAFIKDFSESYSMERHVVNFDIDFVLYEGVWHKADTKKVFLKPYAACNFMECLDFQEVDECQDCCISCSQTNHEPCPKCVCECEFLNGENSLCELKKEITSAFYSQCGDTYQIIYNCEAGKKIWSEEKMLGHKICKAEPCKDIIAGQFYSDTILDSDKVTITLIGAMKDPVVTLNGNTMQILGEYNGKLTLTASGEIFYLEDKCCSEKTISINQLVIPVGNTFGFTVHHGTNRLIVETNNCCEMTCAYVKVDRLTI</sequence>
<evidence type="ECO:0000313" key="1">
    <source>
        <dbReference type="EMBL" id="MEI5994024.1"/>
    </source>
</evidence>
<accession>A0A242CE64</accession>
<name>A0A242CE64_9ENTE</name>
<dbReference type="RefSeq" id="WP_086330442.1">
    <property type="nucleotide sequence ID" value="NZ_NGLE02000001.1"/>
</dbReference>
<reference evidence="2" key="1">
    <citation type="submission" date="2017-05" db="EMBL/GenBank/DDBJ databases">
        <title>The Genome Sequence of Enterococcus sp. 4G2_DIV0659.</title>
        <authorList>
            <consortium name="The Broad Institute Genomics Platform"/>
            <consortium name="The Broad Institute Genomic Center for Infectious Diseases"/>
            <person name="Earl A."/>
            <person name="Manson A."/>
            <person name="Schwartman J."/>
            <person name="Gilmore M."/>
            <person name="Abouelleil A."/>
            <person name="Cao P."/>
            <person name="Chapman S."/>
            <person name="Cusick C."/>
            <person name="Shea T."/>
            <person name="Young S."/>
            <person name="Neafsey D."/>
            <person name="Nusbaum C."/>
            <person name="Birren B."/>
        </authorList>
    </citation>
    <scope>NUCLEOTIDE SEQUENCE [LARGE SCALE GENOMIC DNA]</scope>
    <source>
        <strain evidence="2">4G2_DIV0659</strain>
    </source>
</reference>
<protein>
    <submittedName>
        <fullName evidence="2">Uncharacterized protein</fullName>
    </submittedName>
</protein>